<organism evidence="3 4">
    <name type="scientific">Rhizophlyctis rosea</name>
    <dbReference type="NCBI Taxonomy" id="64517"/>
    <lineage>
        <taxon>Eukaryota</taxon>
        <taxon>Fungi</taxon>
        <taxon>Fungi incertae sedis</taxon>
        <taxon>Chytridiomycota</taxon>
        <taxon>Chytridiomycota incertae sedis</taxon>
        <taxon>Chytridiomycetes</taxon>
        <taxon>Rhizophlyctidales</taxon>
        <taxon>Rhizophlyctidaceae</taxon>
        <taxon>Rhizophlyctis</taxon>
    </lineage>
</organism>
<feature type="region of interest" description="Disordered" evidence="2">
    <location>
        <begin position="1"/>
        <end position="157"/>
    </location>
</feature>
<gene>
    <name evidence="3" type="ORF">HK097_001677</name>
</gene>
<feature type="compositionally biased region" description="Acidic residues" evidence="2">
    <location>
        <begin position="609"/>
        <end position="621"/>
    </location>
</feature>
<feature type="coiled-coil region" evidence="1">
    <location>
        <begin position="159"/>
        <end position="443"/>
    </location>
</feature>
<name>A0AAD5SHJ2_9FUNG</name>
<feature type="compositionally biased region" description="Basic and acidic residues" evidence="2">
    <location>
        <begin position="8"/>
        <end position="24"/>
    </location>
</feature>
<evidence type="ECO:0000313" key="4">
    <source>
        <dbReference type="Proteomes" id="UP001212841"/>
    </source>
</evidence>
<feature type="compositionally biased region" description="Acidic residues" evidence="2">
    <location>
        <begin position="639"/>
        <end position="666"/>
    </location>
</feature>
<dbReference type="EMBL" id="JADGJD010000134">
    <property type="protein sequence ID" value="KAJ3054496.1"/>
    <property type="molecule type" value="Genomic_DNA"/>
</dbReference>
<sequence>MTGSESLRGNKENDRKLSREEQLKLWKQQRKPTSKAAAKGGADPKGTTKALNDDDNWENIKPAARTKREISEVIKVSSQAPQESEQTKPGPIKKPKPQPLATKHNDPSAKKDEKLNKTKCKTEPLKPTTSAIESASLNTTSKNRIIPHADSDAPETDSLIRLQNELADRQKDISRLEARLASETERSSTLELELKARTQDVSDFRLVLKNTSSKLRKAEFELQQQRQAHKEVEQLLERTKTSQASALKAEVDRVQSLEASLASKSTYIEKLEAELRVAREKEQNATERTESQQNAQLLESITQLQQRNETLSSRCKSLETDKITLKKSVEDLSANLEQVETSREELSEANALLKFQYADAVVERDRLSSELQECYEAMDAVEAKLTEYEGKEEYIDKAAAMAEEQEAQLLAAEGELFKLRGEVQILGEKNEELQNCLETLLQDDDEIAEPTPRPQTTSTSQQTEITFTEGEAQTELNLQELLDEAKEAVKNFHLIKFGNNVMHQQMLQNQEVHAREKSQLEEQLSVENQKWRDLEAEQAKIHQKLLDALQQSLLKKREAEVRLQEIERMNEILKERITELGGIVDGRSGGVKTEEVEEGLDPDVSIDLGGDETFESEDGGVDFDVSVDLSVGSSFASEDGAESEEDEDGDEEEEDEDEADETGLGV</sequence>
<feature type="compositionally biased region" description="Low complexity" evidence="2">
    <location>
        <begin position="35"/>
        <end position="50"/>
    </location>
</feature>
<keyword evidence="4" id="KW-1185">Reference proteome</keyword>
<feature type="compositionally biased region" description="Polar residues" evidence="2">
    <location>
        <begin position="127"/>
        <end position="143"/>
    </location>
</feature>
<dbReference type="AlphaFoldDB" id="A0AAD5SHJ2"/>
<accession>A0AAD5SHJ2</accession>
<dbReference type="Proteomes" id="UP001212841">
    <property type="component" value="Unassembled WGS sequence"/>
</dbReference>
<proteinExistence type="predicted"/>
<feature type="region of interest" description="Disordered" evidence="2">
    <location>
        <begin position="584"/>
        <end position="666"/>
    </location>
</feature>
<evidence type="ECO:0000256" key="2">
    <source>
        <dbReference type="SAM" id="MobiDB-lite"/>
    </source>
</evidence>
<feature type="compositionally biased region" description="Basic and acidic residues" evidence="2">
    <location>
        <begin position="103"/>
        <end position="124"/>
    </location>
</feature>
<feature type="coiled-coil region" evidence="1">
    <location>
        <begin position="471"/>
        <end position="576"/>
    </location>
</feature>
<reference evidence="3" key="1">
    <citation type="submission" date="2020-05" db="EMBL/GenBank/DDBJ databases">
        <title>Phylogenomic resolution of chytrid fungi.</title>
        <authorList>
            <person name="Stajich J.E."/>
            <person name="Amses K."/>
            <person name="Simmons R."/>
            <person name="Seto K."/>
            <person name="Myers J."/>
            <person name="Bonds A."/>
            <person name="Quandt C.A."/>
            <person name="Barry K."/>
            <person name="Liu P."/>
            <person name="Grigoriev I."/>
            <person name="Longcore J.E."/>
            <person name="James T.Y."/>
        </authorList>
    </citation>
    <scope>NUCLEOTIDE SEQUENCE</scope>
    <source>
        <strain evidence="3">JEL0318</strain>
    </source>
</reference>
<evidence type="ECO:0000256" key="1">
    <source>
        <dbReference type="SAM" id="Coils"/>
    </source>
</evidence>
<comment type="caution">
    <text evidence="3">The sequence shown here is derived from an EMBL/GenBank/DDBJ whole genome shotgun (WGS) entry which is preliminary data.</text>
</comment>
<keyword evidence="1" id="KW-0175">Coiled coil</keyword>
<protein>
    <submittedName>
        <fullName evidence="3">Uncharacterized protein</fullName>
    </submittedName>
</protein>
<evidence type="ECO:0000313" key="3">
    <source>
        <dbReference type="EMBL" id="KAJ3054496.1"/>
    </source>
</evidence>